<dbReference type="InterPro" id="IPR004358">
    <property type="entry name" value="Sig_transdc_His_kin-like_C"/>
</dbReference>
<dbReference type="SMART" id="SM00448">
    <property type="entry name" value="REC"/>
    <property type="match status" value="1"/>
</dbReference>
<comment type="function">
    <text evidence="8">Involved in the transmission of sensory signals from the chemoreceptors to the flagellar motors. CheA is autophosphorylated; it can transfer its phosphate group to either CheB or CheY.</text>
</comment>
<dbReference type="EC" id="2.7.13.3" evidence="2"/>
<dbReference type="EMBL" id="CP021108">
    <property type="protein sequence ID" value="ARP82713.1"/>
    <property type="molecule type" value="Genomic_DNA"/>
</dbReference>
<evidence type="ECO:0000256" key="4">
    <source>
        <dbReference type="ARBA" id="ARBA00022553"/>
    </source>
</evidence>
<dbReference type="InterPro" id="IPR002545">
    <property type="entry name" value="CheW-lke_dom"/>
</dbReference>
<dbReference type="InterPro" id="IPR001789">
    <property type="entry name" value="Sig_transdc_resp-reg_receiver"/>
</dbReference>
<evidence type="ECO:0000256" key="7">
    <source>
        <dbReference type="ARBA" id="ARBA00023012"/>
    </source>
</evidence>
<dbReference type="InterPro" id="IPR003594">
    <property type="entry name" value="HATPase_dom"/>
</dbReference>
<dbReference type="SUPFAM" id="SSF55874">
    <property type="entry name" value="ATPase domain of HSP90 chaperone/DNA topoisomerase II/histidine kinase"/>
    <property type="match status" value="1"/>
</dbReference>
<dbReference type="PROSITE" id="PS50109">
    <property type="entry name" value="HIS_KIN"/>
    <property type="match status" value="1"/>
</dbReference>
<dbReference type="KEGG" id="bgv:CAL12_19065"/>
<dbReference type="PANTHER" id="PTHR43395:SF1">
    <property type="entry name" value="CHEMOTAXIS PROTEIN CHEA"/>
    <property type="match status" value="1"/>
</dbReference>
<dbReference type="Gene3D" id="3.40.50.2300">
    <property type="match status" value="1"/>
</dbReference>
<feature type="domain" description="CheW-like" evidence="14">
    <location>
        <begin position="522"/>
        <end position="657"/>
    </location>
</feature>
<dbReference type="FunFam" id="3.30.565.10:FF:000016">
    <property type="entry name" value="Chemotaxis protein CheA, putative"/>
    <property type="match status" value="1"/>
</dbReference>
<dbReference type="PRINTS" id="PR00344">
    <property type="entry name" value="BCTRLSENSOR"/>
</dbReference>
<dbReference type="Pfam" id="PF01584">
    <property type="entry name" value="CheW"/>
    <property type="match status" value="1"/>
</dbReference>
<feature type="domain" description="HPt" evidence="15">
    <location>
        <begin position="4"/>
        <end position="108"/>
    </location>
</feature>
<keyword evidence="4 10" id="KW-0597">Phosphoprotein</keyword>
<comment type="catalytic activity">
    <reaction evidence="1">
        <text>ATP + protein L-histidine = ADP + protein N-phospho-L-histidine.</text>
        <dbReference type="EC" id="2.7.13.3"/>
    </reaction>
</comment>
<dbReference type="SMART" id="SM00260">
    <property type="entry name" value="CheW"/>
    <property type="match status" value="1"/>
</dbReference>
<dbReference type="InterPro" id="IPR036890">
    <property type="entry name" value="HATPase_C_sf"/>
</dbReference>
<dbReference type="Gene3D" id="2.30.30.40">
    <property type="entry name" value="SH3 Domains"/>
    <property type="match status" value="1"/>
</dbReference>
<evidence type="ECO:0000256" key="10">
    <source>
        <dbReference type="PROSITE-ProRule" id="PRU00169"/>
    </source>
</evidence>
<dbReference type="Pfam" id="PF02518">
    <property type="entry name" value="HATPase_c"/>
    <property type="match status" value="1"/>
</dbReference>
<keyword evidence="6 16" id="KW-0418">Kinase</keyword>
<dbReference type="OrthoDB" id="9803176at2"/>
<feature type="domain" description="Histidine kinase" evidence="12">
    <location>
        <begin position="317"/>
        <end position="520"/>
    </location>
</feature>
<name>A0A1W6YQ75_9BORD</name>
<dbReference type="SUPFAM" id="SSF47226">
    <property type="entry name" value="Histidine-containing phosphotransfer domain, HPT domain"/>
    <property type="match status" value="1"/>
</dbReference>
<evidence type="ECO:0000256" key="6">
    <source>
        <dbReference type="ARBA" id="ARBA00022777"/>
    </source>
</evidence>
<dbReference type="PROSITE" id="PS50851">
    <property type="entry name" value="CHEW"/>
    <property type="match status" value="1"/>
</dbReference>
<dbReference type="SMART" id="SM00073">
    <property type="entry name" value="HPT"/>
    <property type="match status" value="1"/>
</dbReference>
<keyword evidence="5" id="KW-0808">Transferase</keyword>
<evidence type="ECO:0000256" key="1">
    <source>
        <dbReference type="ARBA" id="ARBA00000085"/>
    </source>
</evidence>
<dbReference type="Gene3D" id="1.20.120.160">
    <property type="entry name" value="HPT domain"/>
    <property type="match status" value="1"/>
</dbReference>
<dbReference type="InterPro" id="IPR036641">
    <property type="entry name" value="HPT_dom_sf"/>
</dbReference>
<dbReference type="PANTHER" id="PTHR43395">
    <property type="entry name" value="SENSOR HISTIDINE KINASE CHEA"/>
    <property type="match status" value="1"/>
</dbReference>
<feature type="region of interest" description="Disordered" evidence="11">
    <location>
        <begin position="187"/>
        <end position="218"/>
    </location>
</feature>
<feature type="modified residue" description="4-aspartylphosphate" evidence="10">
    <location>
        <position position="730"/>
    </location>
</feature>
<feature type="compositionally biased region" description="Low complexity" evidence="11">
    <location>
        <begin position="199"/>
        <end position="211"/>
    </location>
</feature>
<evidence type="ECO:0000259" key="13">
    <source>
        <dbReference type="PROSITE" id="PS50110"/>
    </source>
</evidence>
<evidence type="ECO:0000259" key="14">
    <source>
        <dbReference type="PROSITE" id="PS50851"/>
    </source>
</evidence>
<feature type="domain" description="Response regulatory" evidence="13">
    <location>
        <begin position="681"/>
        <end position="797"/>
    </location>
</feature>
<feature type="modified residue" description="Phosphohistidine" evidence="9">
    <location>
        <position position="51"/>
    </location>
</feature>
<dbReference type="RefSeq" id="WP_086066072.1">
    <property type="nucleotide sequence ID" value="NZ_CP021108.1"/>
</dbReference>
<evidence type="ECO:0000259" key="15">
    <source>
        <dbReference type="PROSITE" id="PS50894"/>
    </source>
</evidence>
<dbReference type="STRING" id="1416806.CAL12_19065"/>
<dbReference type="Proteomes" id="UP000194151">
    <property type="component" value="Chromosome"/>
</dbReference>
<dbReference type="GO" id="GO:0006935">
    <property type="term" value="P:chemotaxis"/>
    <property type="evidence" value="ECO:0007669"/>
    <property type="project" value="InterPro"/>
</dbReference>
<reference evidence="16 17" key="1">
    <citation type="submission" date="2017-05" db="EMBL/GenBank/DDBJ databases">
        <title>Complete and WGS of Bordetella genogroups.</title>
        <authorList>
            <person name="Spilker T."/>
            <person name="LiPuma J."/>
        </authorList>
    </citation>
    <scope>NUCLEOTIDE SEQUENCE [LARGE SCALE GENOMIC DNA]</scope>
    <source>
        <strain evidence="16 17">AU19157</strain>
    </source>
</reference>
<dbReference type="Gene3D" id="3.30.565.10">
    <property type="entry name" value="Histidine kinase-like ATPase, C-terminal domain"/>
    <property type="match status" value="1"/>
</dbReference>
<organism evidence="16 17">
    <name type="scientific">Bordetella genomosp. 8</name>
    <dbReference type="NCBI Taxonomy" id="1416806"/>
    <lineage>
        <taxon>Bacteria</taxon>
        <taxon>Pseudomonadati</taxon>
        <taxon>Pseudomonadota</taxon>
        <taxon>Betaproteobacteria</taxon>
        <taxon>Burkholderiales</taxon>
        <taxon>Alcaligenaceae</taxon>
        <taxon>Bordetella</taxon>
    </lineage>
</organism>
<evidence type="ECO:0000256" key="3">
    <source>
        <dbReference type="ARBA" id="ARBA00021495"/>
    </source>
</evidence>
<dbReference type="InterPro" id="IPR005467">
    <property type="entry name" value="His_kinase_dom"/>
</dbReference>
<dbReference type="InterPro" id="IPR008207">
    <property type="entry name" value="Sig_transdc_His_kin_Hpt_dom"/>
</dbReference>
<evidence type="ECO:0000256" key="2">
    <source>
        <dbReference type="ARBA" id="ARBA00012438"/>
    </source>
</evidence>
<protein>
    <recommendedName>
        <fullName evidence="3">Chemotaxis protein CheA</fullName>
        <ecNumber evidence="2">2.7.13.3</ecNumber>
    </recommendedName>
</protein>
<evidence type="ECO:0000256" key="9">
    <source>
        <dbReference type="PROSITE-ProRule" id="PRU00110"/>
    </source>
</evidence>
<dbReference type="SUPFAM" id="SSF50341">
    <property type="entry name" value="CheW-like"/>
    <property type="match status" value="1"/>
</dbReference>
<sequence>MSPNSLRDASLLDLYKMEADVQVQVLDAGLLALERDPLAQDHLAACMRAAHSLKGAARIVGLDGPVRVAHAMEDCLVDAQKGRAPLDAAAIDMLLRGTDLLRHMPTADAQADVAAAQAFIDTLGGTPEGGAIAETATPTPTPRSGTADVAHLGAPDAIPVPSPMPAPPVTPIAETITDPIAVPAIGPNDAPIPASTIDPAARPAGTGAEAPGAPPRDGQVAERALRVTARTLDELLGLSSETLVEANRLSPFAASLLPLKRMQDGLAKALESLHHSVAAGGADAAALAALEQASQHAAACQDMLADRMAQADQFGWRIGDLGQRLYDTALQCRMRPFGDAVAGLPRMVRDLARTLGKQARLEIVGTDTRVDRDILEGLDAPLTHLLRNAVDHGIEMPAQRRAAGKREEGTVTLQARHSAGMLVVEVSDDGRGIDVAALREEIIRRGLATRQTADALSETETLAFLFLPGFTTRAAVTEISGRGVGLDVVHDMARRLRGTARVLQRPGQGARFTLELPLSLSVVRSLIVDIAGERYAFPLAYVSRTLRLPRAAIAQLEGRQHFTHDGAQIGLVGASQVLQYARQPALGDLVAVVLLTDPQGRRYGVAVDRFIAEQTLVVQPLDPRLGKLQDIQAGAVMEDGVPVLILDVEDMLRTIEKQAAGGTLRRVDGPAAERTAERRKRILVVDDSLTVRELERKLLGNRGYEVAVAVDGMDGWNMLRAQHFDLVVTDVDMPRMDGIELVTLIRKDPRMQSMHVMVVSYKDRPEDRQRGLDAGADYYLGKSSFHDDALLDAVEDLIGRADA</sequence>
<accession>A0A1W6YQ75</accession>
<dbReference type="PROSITE" id="PS50110">
    <property type="entry name" value="RESPONSE_REGULATORY"/>
    <property type="match status" value="1"/>
</dbReference>
<dbReference type="SUPFAM" id="SSF52172">
    <property type="entry name" value="CheY-like"/>
    <property type="match status" value="1"/>
</dbReference>
<dbReference type="InterPro" id="IPR011006">
    <property type="entry name" value="CheY-like_superfamily"/>
</dbReference>
<dbReference type="SMART" id="SM00387">
    <property type="entry name" value="HATPase_c"/>
    <property type="match status" value="1"/>
</dbReference>
<keyword evidence="17" id="KW-1185">Reference proteome</keyword>
<dbReference type="InterPro" id="IPR036061">
    <property type="entry name" value="CheW-like_dom_sf"/>
</dbReference>
<dbReference type="GO" id="GO:0000155">
    <property type="term" value="F:phosphorelay sensor kinase activity"/>
    <property type="evidence" value="ECO:0007669"/>
    <property type="project" value="UniProtKB-ARBA"/>
</dbReference>
<dbReference type="CDD" id="cd00088">
    <property type="entry name" value="HPT"/>
    <property type="match status" value="1"/>
</dbReference>
<dbReference type="InterPro" id="IPR051315">
    <property type="entry name" value="Bact_Chemotaxis_CheA"/>
</dbReference>
<dbReference type="CDD" id="cd19924">
    <property type="entry name" value="REC_CheV-like"/>
    <property type="match status" value="1"/>
</dbReference>
<dbReference type="AlphaFoldDB" id="A0A1W6YQ75"/>
<dbReference type="Pfam" id="PF00072">
    <property type="entry name" value="Response_reg"/>
    <property type="match status" value="1"/>
</dbReference>
<evidence type="ECO:0000259" key="12">
    <source>
        <dbReference type="PROSITE" id="PS50109"/>
    </source>
</evidence>
<evidence type="ECO:0000256" key="5">
    <source>
        <dbReference type="ARBA" id="ARBA00022679"/>
    </source>
</evidence>
<dbReference type="PROSITE" id="PS50894">
    <property type="entry name" value="HPT"/>
    <property type="match status" value="1"/>
</dbReference>
<evidence type="ECO:0000313" key="17">
    <source>
        <dbReference type="Proteomes" id="UP000194151"/>
    </source>
</evidence>
<dbReference type="Pfam" id="PF01627">
    <property type="entry name" value="Hpt"/>
    <property type="match status" value="1"/>
</dbReference>
<evidence type="ECO:0000313" key="16">
    <source>
        <dbReference type="EMBL" id="ARP82713.1"/>
    </source>
</evidence>
<evidence type="ECO:0000256" key="8">
    <source>
        <dbReference type="ARBA" id="ARBA00035100"/>
    </source>
</evidence>
<proteinExistence type="predicted"/>
<gene>
    <name evidence="16" type="ORF">CAL12_19065</name>
</gene>
<evidence type="ECO:0000256" key="11">
    <source>
        <dbReference type="SAM" id="MobiDB-lite"/>
    </source>
</evidence>
<keyword evidence="7" id="KW-0902">Two-component regulatory system</keyword>